<organism evidence="1 2">
    <name type="scientific">Mycena albidolilacea</name>
    <dbReference type="NCBI Taxonomy" id="1033008"/>
    <lineage>
        <taxon>Eukaryota</taxon>
        <taxon>Fungi</taxon>
        <taxon>Dikarya</taxon>
        <taxon>Basidiomycota</taxon>
        <taxon>Agaricomycotina</taxon>
        <taxon>Agaricomycetes</taxon>
        <taxon>Agaricomycetidae</taxon>
        <taxon>Agaricales</taxon>
        <taxon>Marasmiineae</taxon>
        <taxon>Mycenaceae</taxon>
        <taxon>Mycena</taxon>
    </lineage>
</organism>
<dbReference type="EMBL" id="JARIHO010000013">
    <property type="protein sequence ID" value="KAJ7351192.1"/>
    <property type="molecule type" value="Genomic_DNA"/>
</dbReference>
<evidence type="ECO:0000313" key="1">
    <source>
        <dbReference type="EMBL" id="KAJ7351192.1"/>
    </source>
</evidence>
<proteinExistence type="predicted"/>
<sequence length="114" mass="12600">MRILVSLHVRLGIACLRCDPTSRALAYLPQSSPRFPIPPRSQCTVSYLRSVSASAHARIISAARPPFNRNSRKYAYVRSGPRHSKPAAAPYRLRCVSCSVTRSDDLCTIRSLSG</sequence>
<reference evidence="1" key="1">
    <citation type="submission" date="2023-03" db="EMBL/GenBank/DDBJ databases">
        <title>Massive genome expansion in bonnet fungi (Mycena s.s.) driven by repeated elements and novel gene families across ecological guilds.</title>
        <authorList>
            <consortium name="Lawrence Berkeley National Laboratory"/>
            <person name="Harder C.B."/>
            <person name="Miyauchi S."/>
            <person name="Viragh M."/>
            <person name="Kuo A."/>
            <person name="Thoen E."/>
            <person name="Andreopoulos B."/>
            <person name="Lu D."/>
            <person name="Skrede I."/>
            <person name="Drula E."/>
            <person name="Henrissat B."/>
            <person name="Morin E."/>
            <person name="Kohler A."/>
            <person name="Barry K."/>
            <person name="LaButti K."/>
            <person name="Morin E."/>
            <person name="Salamov A."/>
            <person name="Lipzen A."/>
            <person name="Mereny Z."/>
            <person name="Hegedus B."/>
            <person name="Baldrian P."/>
            <person name="Stursova M."/>
            <person name="Weitz H."/>
            <person name="Taylor A."/>
            <person name="Grigoriev I.V."/>
            <person name="Nagy L.G."/>
            <person name="Martin F."/>
            <person name="Kauserud H."/>
        </authorList>
    </citation>
    <scope>NUCLEOTIDE SEQUENCE</scope>
    <source>
        <strain evidence="1">CBHHK002</strain>
    </source>
</reference>
<dbReference type="Proteomes" id="UP001218218">
    <property type="component" value="Unassembled WGS sequence"/>
</dbReference>
<dbReference type="AlphaFoldDB" id="A0AAD7A776"/>
<evidence type="ECO:0000313" key="2">
    <source>
        <dbReference type="Proteomes" id="UP001218218"/>
    </source>
</evidence>
<name>A0AAD7A776_9AGAR</name>
<protein>
    <submittedName>
        <fullName evidence="1">Uncharacterized protein</fullName>
    </submittedName>
</protein>
<gene>
    <name evidence="1" type="ORF">DFH08DRAFT_97229</name>
</gene>
<keyword evidence="2" id="KW-1185">Reference proteome</keyword>
<comment type="caution">
    <text evidence="1">The sequence shown here is derived from an EMBL/GenBank/DDBJ whole genome shotgun (WGS) entry which is preliminary data.</text>
</comment>
<accession>A0AAD7A776</accession>